<dbReference type="GO" id="GO:0005886">
    <property type="term" value="C:plasma membrane"/>
    <property type="evidence" value="ECO:0007669"/>
    <property type="project" value="UniProtKB-SubCell"/>
</dbReference>
<dbReference type="PANTHER" id="PTHR47019">
    <property type="entry name" value="LIPID II FLIPPASE MURJ"/>
    <property type="match status" value="1"/>
</dbReference>
<dbReference type="GO" id="GO:0008360">
    <property type="term" value="P:regulation of cell shape"/>
    <property type="evidence" value="ECO:0007669"/>
    <property type="project" value="UniProtKB-UniRule"/>
</dbReference>
<keyword evidence="8 9" id="KW-0961">Cell wall biogenesis/degradation</keyword>
<evidence type="ECO:0000256" key="8">
    <source>
        <dbReference type="HAMAP-Rule" id="MF_02078"/>
    </source>
</evidence>
<keyword evidence="7 8" id="KW-0472">Membrane</keyword>
<evidence type="ECO:0000256" key="1">
    <source>
        <dbReference type="ARBA" id="ARBA00004651"/>
    </source>
</evidence>
<evidence type="ECO:0000256" key="9">
    <source>
        <dbReference type="PIRNR" id="PIRNR002869"/>
    </source>
</evidence>
<dbReference type="InterPro" id="IPR004268">
    <property type="entry name" value="MurJ"/>
</dbReference>
<keyword evidence="3 8" id="KW-0812">Transmembrane</keyword>
<dbReference type="GO" id="GO:0034204">
    <property type="term" value="P:lipid translocation"/>
    <property type="evidence" value="ECO:0007669"/>
    <property type="project" value="TreeGrafter"/>
</dbReference>
<dbReference type="PANTHER" id="PTHR47019:SF1">
    <property type="entry name" value="LIPID II FLIPPASE MURJ"/>
    <property type="match status" value="1"/>
</dbReference>
<evidence type="ECO:0000256" key="6">
    <source>
        <dbReference type="ARBA" id="ARBA00022989"/>
    </source>
</evidence>
<dbReference type="NCBIfam" id="TIGR01695">
    <property type="entry name" value="murJ_mviN"/>
    <property type="match status" value="1"/>
</dbReference>
<feature type="transmembrane region" description="Helical" evidence="8">
    <location>
        <begin position="326"/>
        <end position="345"/>
    </location>
</feature>
<keyword evidence="5 8" id="KW-0573">Peptidoglycan synthesis</keyword>
<evidence type="ECO:0000256" key="4">
    <source>
        <dbReference type="ARBA" id="ARBA00022960"/>
    </source>
</evidence>
<feature type="transmembrane region" description="Helical" evidence="8">
    <location>
        <begin position="287"/>
        <end position="305"/>
    </location>
</feature>
<dbReference type="Pfam" id="PF03023">
    <property type="entry name" value="MurJ"/>
    <property type="match status" value="1"/>
</dbReference>
<feature type="transmembrane region" description="Helical" evidence="8">
    <location>
        <begin position="20"/>
        <end position="37"/>
    </location>
</feature>
<reference evidence="11" key="1">
    <citation type="submission" date="2017-09" db="EMBL/GenBank/DDBJ databases">
        <title>Depth-based differentiation of microbial function through sediment-hosted aquifers and enrichment of novel symbionts in the deep terrestrial subsurface.</title>
        <authorList>
            <person name="Probst A.J."/>
            <person name="Ladd B."/>
            <person name="Jarett J.K."/>
            <person name="Geller-Mcgrath D.E."/>
            <person name="Sieber C.M.K."/>
            <person name="Emerson J.B."/>
            <person name="Anantharaman K."/>
            <person name="Thomas B.C."/>
            <person name="Malmstrom R."/>
            <person name="Stieglmeier M."/>
            <person name="Klingl A."/>
            <person name="Woyke T."/>
            <person name="Ryan C.M."/>
            <person name="Banfield J.F."/>
        </authorList>
    </citation>
    <scope>NUCLEOTIDE SEQUENCE [LARGE SCALE GENOMIC DNA]</scope>
</reference>
<keyword evidence="8 9" id="KW-0813">Transport</keyword>
<accession>A0A2M7AP62</accession>
<feature type="transmembrane region" description="Helical" evidence="8">
    <location>
        <begin position="489"/>
        <end position="515"/>
    </location>
</feature>
<proteinExistence type="inferred from homology"/>
<protein>
    <recommendedName>
        <fullName evidence="8">Probable lipid II flippase MurJ</fullName>
    </recommendedName>
</protein>
<comment type="function">
    <text evidence="8 9">Involved in peptidoglycan biosynthesis. Transports lipid-linked peptidoglycan precursors from the inner to the outer leaflet of the cytoplasmic membrane.</text>
</comment>
<evidence type="ECO:0000313" key="11">
    <source>
        <dbReference type="Proteomes" id="UP000229916"/>
    </source>
</evidence>
<dbReference type="GO" id="GO:0015648">
    <property type="term" value="F:lipid-linked peptidoglycan transporter activity"/>
    <property type="evidence" value="ECO:0007669"/>
    <property type="project" value="UniProtKB-UniRule"/>
</dbReference>
<comment type="subcellular location">
    <subcellularLocation>
        <location evidence="1 8">Cell membrane</location>
        <topology evidence="1 8">Multi-pass membrane protein</topology>
    </subcellularLocation>
</comment>
<dbReference type="EMBL" id="PEWD01000022">
    <property type="protein sequence ID" value="PIU69189.1"/>
    <property type="molecule type" value="Genomic_DNA"/>
</dbReference>
<comment type="pathway">
    <text evidence="8">Cell wall biogenesis; peptidoglycan biosynthesis.</text>
</comment>
<dbReference type="Proteomes" id="UP000229916">
    <property type="component" value="Unassembled WGS sequence"/>
</dbReference>
<feature type="transmembrane region" description="Helical" evidence="8">
    <location>
        <begin position="396"/>
        <end position="415"/>
    </location>
</feature>
<dbReference type="AlphaFoldDB" id="A0A2M7AP62"/>
<evidence type="ECO:0000313" key="10">
    <source>
        <dbReference type="EMBL" id="PIU69189.1"/>
    </source>
</evidence>
<evidence type="ECO:0000256" key="5">
    <source>
        <dbReference type="ARBA" id="ARBA00022984"/>
    </source>
</evidence>
<name>A0A2M7AP62_UNCKA</name>
<feature type="transmembrane region" description="Helical" evidence="8">
    <location>
        <begin position="421"/>
        <end position="443"/>
    </location>
</feature>
<dbReference type="GO" id="GO:0071555">
    <property type="term" value="P:cell wall organization"/>
    <property type="evidence" value="ECO:0007669"/>
    <property type="project" value="UniProtKB-UniRule"/>
</dbReference>
<sequence length="558" mass="61036">MVSNFLKNGTNFFKQKQENILSAAAVIALMMLASRFLGLLRDRLLASYFGASADLDVYFAAFRLPDILFQLIIMGALSAAFIPVFSEYLSRGKEKEAFAITNSVLNASFLVFGALAGLIFIFAYPLGKLIAPGLAPWQIDKMVVLTRLMLLGQFFLIASNFLTGVLQSFQRFLVPAVAPLMYNLGIIAGIVILSPGLGIYGPTLGVILGSFLHFIIQVPLIYAFGFRYAAKLDLGHQGVKEVIRLMLPRIFGLAVSQIDPTVDVILASLLGAGSISVFNLALHLQSLPVGVFAFAIGTAALPSLAKEYTEKNLDKFKQIFLDSFHQILFLTVPASVFLLVLRLPIVRLVLGTGKFDWASTLSTALTLGLFSLSICAQSLVHVLARAFYALHNTKTPVVVSLISVGINVVAALILFHTRLEVAGLALAASLANFVNAGLLLYILDKKVGGFERKKLILPATKIFTAATIMGLATYLPVKILDQVFIDTSYVANLLVLTLLVSSFGLMTYIFLAYLFDLKELRILIDILKRIRNWPSIFFKLKDEEAIKEKIIEGSEHDA</sequence>
<keyword evidence="2 8" id="KW-1003">Cell membrane</keyword>
<feature type="transmembrane region" description="Helical" evidence="8">
    <location>
        <begin position="67"/>
        <end position="85"/>
    </location>
</feature>
<evidence type="ECO:0000256" key="3">
    <source>
        <dbReference type="ARBA" id="ARBA00022692"/>
    </source>
</evidence>
<keyword evidence="6 8" id="KW-1133">Transmembrane helix</keyword>
<feature type="transmembrane region" description="Helical" evidence="8">
    <location>
        <begin position="206"/>
        <end position="229"/>
    </location>
</feature>
<dbReference type="PRINTS" id="PR01806">
    <property type="entry name" value="VIRFACTRMVIN"/>
</dbReference>
<gene>
    <name evidence="10" type="primary">mviN</name>
    <name evidence="8" type="synonym">murJ</name>
    <name evidence="10" type="ORF">COS81_01030</name>
</gene>
<feature type="transmembrane region" description="Helical" evidence="8">
    <location>
        <begin position="455"/>
        <end position="477"/>
    </location>
</feature>
<dbReference type="UniPathway" id="UPA00219"/>
<feature type="transmembrane region" description="Helical" evidence="8">
    <location>
        <begin position="144"/>
        <end position="165"/>
    </location>
</feature>
<dbReference type="CDD" id="cd13123">
    <property type="entry name" value="MATE_MurJ_like"/>
    <property type="match status" value="1"/>
</dbReference>
<dbReference type="InterPro" id="IPR051050">
    <property type="entry name" value="Lipid_II_flippase_MurJ/MviN"/>
</dbReference>
<dbReference type="HAMAP" id="MF_02078">
    <property type="entry name" value="MurJ_MviN"/>
    <property type="match status" value="1"/>
</dbReference>
<evidence type="ECO:0000256" key="7">
    <source>
        <dbReference type="ARBA" id="ARBA00023136"/>
    </source>
</evidence>
<keyword evidence="4 8" id="KW-0133">Cell shape</keyword>
<comment type="caution">
    <text evidence="10">The sequence shown here is derived from an EMBL/GenBank/DDBJ whole genome shotgun (WGS) entry which is preliminary data.</text>
</comment>
<organism evidence="10 11">
    <name type="scientific">candidate division WWE3 bacterium CG06_land_8_20_14_3_00_42_16</name>
    <dbReference type="NCBI Taxonomy" id="1975083"/>
    <lineage>
        <taxon>Bacteria</taxon>
        <taxon>Katanobacteria</taxon>
    </lineage>
</organism>
<feature type="transmembrane region" description="Helical" evidence="8">
    <location>
        <begin position="97"/>
        <end position="124"/>
    </location>
</feature>
<feature type="transmembrane region" description="Helical" evidence="8">
    <location>
        <begin position="172"/>
        <end position="194"/>
    </location>
</feature>
<comment type="similarity">
    <text evidence="8 9">Belongs to the MurJ/MviN family.</text>
</comment>
<dbReference type="PIRSF" id="PIRSF002869">
    <property type="entry name" value="MviN"/>
    <property type="match status" value="1"/>
</dbReference>
<feature type="transmembrane region" description="Helical" evidence="8">
    <location>
        <begin position="250"/>
        <end position="275"/>
    </location>
</feature>
<evidence type="ECO:0000256" key="2">
    <source>
        <dbReference type="ARBA" id="ARBA00022475"/>
    </source>
</evidence>
<feature type="transmembrane region" description="Helical" evidence="8">
    <location>
        <begin position="365"/>
        <end position="384"/>
    </location>
</feature>
<dbReference type="GO" id="GO:0009252">
    <property type="term" value="P:peptidoglycan biosynthetic process"/>
    <property type="evidence" value="ECO:0007669"/>
    <property type="project" value="UniProtKB-UniRule"/>
</dbReference>